<dbReference type="AlphaFoldDB" id="A0A1N7J0K1"/>
<dbReference type="GO" id="GO:0005975">
    <property type="term" value="P:carbohydrate metabolic process"/>
    <property type="evidence" value="ECO:0007669"/>
    <property type="project" value="InterPro"/>
</dbReference>
<dbReference type="OrthoDB" id="9814639at2"/>
<dbReference type="Pfam" id="PF01522">
    <property type="entry name" value="Polysacc_deac_1"/>
    <property type="match status" value="1"/>
</dbReference>
<gene>
    <name evidence="4" type="ORF">SAMN05421760_101435</name>
</gene>
<dbReference type="GO" id="GO:0016810">
    <property type="term" value="F:hydrolase activity, acting on carbon-nitrogen (but not peptide) bonds"/>
    <property type="evidence" value="ECO:0007669"/>
    <property type="project" value="InterPro"/>
</dbReference>
<protein>
    <submittedName>
        <fullName evidence="4">Polysaccharide deacetylase</fullName>
    </submittedName>
</protein>
<evidence type="ECO:0000313" key="5">
    <source>
        <dbReference type="Proteomes" id="UP000185999"/>
    </source>
</evidence>
<dbReference type="SUPFAM" id="SSF88713">
    <property type="entry name" value="Glycoside hydrolase/deacetylase"/>
    <property type="match status" value="1"/>
</dbReference>
<dbReference type="GO" id="GO:0005576">
    <property type="term" value="C:extracellular region"/>
    <property type="evidence" value="ECO:0007669"/>
    <property type="project" value="UniProtKB-SubCell"/>
</dbReference>
<evidence type="ECO:0000259" key="3">
    <source>
        <dbReference type="PROSITE" id="PS51677"/>
    </source>
</evidence>
<dbReference type="InterPro" id="IPR002509">
    <property type="entry name" value="NODB_dom"/>
</dbReference>
<dbReference type="CDD" id="cd10918">
    <property type="entry name" value="CE4_NodB_like_5s_6s"/>
    <property type="match status" value="1"/>
</dbReference>
<dbReference type="Proteomes" id="UP000185999">
    <property type="component" value="Unassembled WGS sequence"/>
</dbReference>
<evidence type="ECO:0000256" key="2">
    <source>
        <dbReference type="ARBA" id="ARBA00022729"/>
    </source>
</evidence>
<dbReference type="InterPro" id="IPR011330">
    <property type="entry name" value="Glyco_hydro/deAcase_b/a-brl"/>
</dbReference>
<name>A0A1N7J0K1_9GAMM</name>
<accession>A0A1N7J0K1</accession>
<dbReference type="PANTHER" id="PTHR34216">
    <property type="match status" value="1"/>
</dbReference>
<keyword evidence="2" id="KW-0732">Signal</keyword>
<dbReference type="InterPro" id="IPR051398">
    <property type="entry name" value="Polysacch_Deacetylase"/>
</dbReference>
<proteinExistence type="predicted"/>
<dbReference type="Gene3D" id="3.20.20.370">
    <property type="entry name" value="Glycoside hydrolase/deacetylase"/>
    <property type="match status" value="1"/>
</dbReference>
<sequence>MIMSIIAVLIAVVLLLWFLGNYNIWRPVVSSDQPRILMYHSIGDGISDLSVSTAKFDQQLKWLKAKGYRFVTVSELLELDSTVKVVALTFDDGFEDNYTNMFPVLQRYAAKATVYLAPDISGIDRLTVEQVKGMQASGLCEFGAHTLNHVNLSQLDDPQAQVEIIKSKQKVESMTESECRSFAYPFGRYTDRTVELVKAAGFDSAVTVKKGIEHIQDPYKIKRISVLGKTNIVQFQIAMTRGRYRV</sequence>
<evidence type="ECO:0000256" key="1">
    <source>
        <dbReference type="ARBA" id="ARBA00004613"/>
    </source>
</evidence>
<feature type="domain" description="NodB homology" evidence="3">
    <location>
        <begin position="84"/>
        <end position="246"/>
    </location>
</feature>
<dbReference type="PROSITE" id="PS51677">
    <property type="entry name" value="NODB"/>
    <property type="match status" value="1"/>
</dbReference>
<comment type="subcellular location">
    <subcellularLocation>
        <location evidence="1">Secreted</location>
    </subcellularLocation>
</comment>
<evidence type="ECO:0000313" key="4">
    <source>
        <dbReference type="EMBL" id="SIS42912.1"/>
    </source>
</evidence>
<dbReference type="EMBL" id="FTOE01000001">
    <property type="protein sequence ID" value="SIS42912.1"/>
    <property type="molecule type" value="Genomic_DNA"/>
</dbReference>
<keyword evidence="5" id="KW-1185">Reference proteome</keyword>
<dbReference type="PANTHER" id="PTHR34216:SF3">
    <property type="entry name" value="POLY-BETA-1,6-N-ACETYL-D-GLUCOSAMINE N-DEACETYLASE"/>
    <property type="match status" value="1"/>
</dbReference>
<dbReference type="RefSeq" id="WP_054342628.1">
    <property type="nucleotide sequence ID" value="NZ_FTOE01000001.1"/>
</dbReference>
<dbReference type="STRING" id="619304.SAMN05421760_101435"/>
<organism evidence="4 5">
    <name type="scientific">Neptunomonas antarctica</name>
    <dbReference type="NCBI Taxonomy" id="619304"/>
    <lineage>
        <taxon>Bacteria</taxon>
        <taxon>Pseudomonadati</taxon>
        <taxon>Pseudomonadota</taxon>
        <taxon>Gammaproteobacteria</taxon>
        <taxon>Oceanospirillales</taxon>
        <taxon>Oceanospirillaceae</taxon>
        <taxon>Neptunomonas</taxon>
    </lineage>
</organism>
<reference evidence="5" key="1">
    <citation type="submission" date="2017-01" db="EMBL/GenBank/DDBJ databases">
        <authorList>
            <person name="Varghese N."/>
            <person name="Submissions S."/>
        </authorList>
    </citation>
    <scope>NUCLEOTIDE SEQUENCE [LARGE SCALE GENOMIC DNA]</scope>
    <source>
        <strain evidence="5">DSM 22306</strain>
    </source>
</reference>